<dbReference type="OrthoDB" id="2177944at2759"/>
<keyword evidence="2" id="KW-1185">Reference proteome</keyword>
<reference evidence="1 2" key="1">
    <citation type="submission" date="2016-08" db="EMBL/GenBank/DDBJ databases">
        <title>A Parts List for Fungal Cellulosomes Revealed by Comparative Genomics.</title>
        <authorList>
            <consortium name="DOE Joint Genome Institute"/>
            <person name="Haitjema C.H."/>
            <person name="Gilmore S.P."/>
            <person name="Henske J.K."/>
            <person name="Solomon K.V."/>
            <person name="De Groot R."/>
            <person name="Kuo A."/>
            <person name="Mondo S.J."/>
            <person name="Salamov A.A."/>
            <person name="Labutti K."/>
            <person name="Zhao Z."/>
            <person name="Chiniquy J."/>
            <person name="Barry K."/>
            <person name="Brewer H.M."/>
            <person name="Purvine S.O."/>
            <person name="Wright A.T."/>
            <person name="Boxma B."/>
            <person name="Van Alen T."/>
            <person name="Hackstein J.H."/>
            <person name="Baker S.E."/>
            <person name="Grigoriev I.V."/>
            <person name="O'Malley M.A."/>
        </authorList>
    </citation>
    <scope>NUCLEOTIDE SEQUENCE [LARGE SCALE GENOMIC DNA]</scope>
    <source>
        <strain evidence="1 2">S4</strain>
    </source>
</reference>
<sequence length="475" mass="57559">MNNYEKNTELFYKELNNDCNPENLLKIAKDGIYLYEPLFNYEKIKNHVYAIEISILASQYFMINNIEQYNEFIKICQKETKDPTIEIVPFSSKEVRYIFKLIIPNKFLLEQLFNEQDEIVDMFLENFEFKVIFPFLYKYNFITAELFNLFYSKDQSNPCIFEIFEFLTDNNKVLLEKMANSVYPSYYLKMIYFQNCRDEKLLKCLSETFTNINLMKCERYVRIPLAMPYRISKKYVKNNFLPNKFYIKCDDKFSEEFINDVFDDNFIKWLIKYNNLKEYYLKQFKRHNFVINKNFNYKLIDNPKYEKNINDNNSIQFKSNFCYCLVDEYIKLKEPEKCSHLNKYYTNLATCFGYDIENLYELNFVTNCLNNNDEISKILNDPDYIFNSKFDTNNATEYFLIRLTFIISLIHNKGNTFLIKLLLKIFFHAKFLNNRIRHYIFKYGRGDEGIEDEEYLIALLKNTPNKTFNSYIYSI</sequence>
<organism evidence="1 2">
    <name type="scientific">Anaeromyces robustus</name>
    <dbReference type="NCBI Taxonomy" id="1754192"/>
    <lineage>
        <taxon>Eukaryota</taxon>
        <taxon>Fungi</taxon>
        <taxon>Fungi incertae sedis</taxon>
        <taxon>Chytridiomycota</taxon>
        <taxon>Chytridiomycota incertae sedis</taxon>
        <taxon>Neocallimastigomycetes</taxon>
        <taxon>Neocallimastigales</taxon>
        <taxon>Neocallimastigaceae</taxon>
        <taxon>Anaeromyces</taxon>
    </lineage>
</organism>
<dbReference type="EMBL" id="MCFG01000230">
    <property type="protein sequence ID" value="ORX77898.1"/>
    <property type="molecule type" value="Genomic_DNA"/>
</dbReference>
<proteinExistence type="predicted"/>
<protein>
    <submittedName>
        <fullName evidence="1">Uncharacterized protein</fullName>
    </submittedName>
</protein>
<comment type="caution">
    <text evidence="1">The sequence shown here is derived from an EMBL/GenBank/DDBJ whole genome shotgun (WGS) entry which is preliminary data.</text>
</comment>
<name>A0A1Y1WX37_9FUNG</name>
<dbReference type="Proteomes" id="UP000193944">
    <property type="component" value="Unassembled WGS sequence"/>
</dbReference>
<evidence type="ECO:0000313" key="1">
    <source>
        <dbReference type="EMBL" id="ORX77898.1"/>
    </source>
</evidence>
<gene>
    <name evidence="1" type="ORF">BCR32DRAFT_282769</name>
</gene>
<dbReference type="AlphaFoldDB" id="A0A1Y1WX37"/>
<reference evidence="1 2" key="2">
    <citation type="submission" date="2016-08" db="EMBL/GenBank/DDBJ databases">
        <title>Pervasive Adenine N6-methylation of Active Genes in Fungi.</title>
        <authorList>
            <consortium name="DOE Joint Genome Institute"/>
            <person name="Mondo S.J."/>
            <person name="Dannebaum R.O."/>
            <person name="Kuo R.C."/>
            <person name="Labutti K."/>
            <person name="Haridas S."/>
            <person name="Kuo A."/>
            <person name="Salamov A."/>
            <person name="Ahrendt S.R."/>
            <person name="Lipzen A."/>
            <person name="Sullivan W."/>
            <person name="Andreopoulos W.B."/>
            <person name="Clum A."/>
            <person name="Lindquist E."/>
            <person name="Daum C."/>
            <person name="Ramamoorthy G.K."/>
            <person name="Gryganskyi A."/>
            <person name="Culley D."/>
            <person name="Magnuson J.K."/>
            <person name="James T.Y."/>
            <person name="O'Malley M.A."/>
            <person name="Stajich J.E."/>
            <person name="Spatafora J.W."/>
            <person name="Visel A."/>
            <person name="Grigoriev I.V."/>
        </authorList>
    </citation>
    <scope>NUCLEOTIDE SEQUENCE [LARGE SCALE GENOMIC DNA]</scope>
    <source>
        <strain evidence="1 2">S4</strain>
    </source>
</reference>
<accession>A0A1Y1WX37</accession>
<evidence type="ECO:0000313" key="2">
    <source>
        <dbReference type="Proteomes" id="UP000193944"/>
    </source>
</evidence>